<organism evidence="1 2">
    <name type="scientific">Sphingomonas colocasiae</name>
    <dbReference type="NCBI Taxonomy" id="1848973"/>
    <lineage>
        <taxon>Bacteria</taxon>
        <taxon>Pseudomonadati</taxon>
        <taxon>Pseudomonadota</taxon>
        <taxon>Alphaproteobacteria</taxon>
        <taxon>Sphingomonadales</taxon>
        <taxon>Sphingomonadaceae</taxon>
        <taxon>Sphingomonas</taxon>
    </lineage>
</organism>
<comment type="caution">
    <text evidence="1">The sequence shown here is derived from an EMBL/GenBank/DDBJ whole genome shotgun (WGS) entry which is preliminary data.</text>
</comment>
<evidence type="ECO:0000313" key="1">
    <source>
        <dbReference type="EMBL" id="MBY8825155.1"/>
    </source>
</evidence>
<protein>
    <submittedName>
        <fullName evidence="1">Uncharacterized protein</fullName>
    </submittedName>
</protein>
<dbReference type="SUPFAM" id="SSF51182">
    <property type="entry name" value="RmlC-like cupins"/>
    <property type="match status" value="1"/>
</dbReference>
<sequence length="266" mass="28706">MTVSDRDQAAPASAEDLGLTRRGQLTAMIAAFAGYALAAELAAARPGRRMAARDWIDRQDEIARALKRGTLSPRAWMDAVVGLAGEIDVAELMASLDQARVTAAAMPPTNDPQKRHVRFLDADGAPRKLAYGAALFDFAPHNVITPHGHRHMASAHLVVAGAFRVRNFDRVRDAPGAMVIRPTRDFRARTGTLSAMSPDRDNIHWFVPDGGPARTFDVVISGLDAGAPDYEIQAIDPLGGRRLADGTIRAPIMSFEAASARYTARM</sequence>
<accession>A0ABS7PUX0</accession>
<evidence type="ECO:0000313" key="2">
    <source>
        <dbReference type="Proteomes" id="UP000706039"/>
    </source>
</evidence>
<proteinExistence type="predicted"/>
<keyword evidence="2" id="KW-1185">Reference proteome</keyword>
<dbReference type="InterPro" id="IPR011051">
    <property type="entry name" value="RmlC_Cupin_sf"/>
</dbReference>
<dbReference type="Proteomes" id="UP000706039">
    <property type="component" value="Unassembled WGS sequence"/>
</dbReference>
<name>A0ABS7PUX0_9SPHN</name>
<dbReference type="RefSeq" id="WP_222992257.1">
    <property type="nucleotide sequence ID" value="NZ_JAINVV010000011.1"/>
</dbReference>
<gene>
    <name evidence="1" type="ORF">K7G82_22830</name>
</gene>
<reference evidence="1 2" key="1">
    <citation type="submission" date="2021-08" db="EMBL/GenBank/DDBJ databases">
        <authorList>
            <person name="Tuo L."/>
        </authorList>
    </citation>
    <scope>NUCLEOTIDE SEQUENCE [LARGE SCALE GENOMIC DNA]</scope>
    <source>
        <strain evidence="1 2">JCM 31229</strain>
    </source>
</reference>
<dbReference type="EMBL" id="JAINVV010000011">
    <property type="protein sequence ID" value="MBY8825155.1"/>
    <property type="molecule type" value="Genomic_DNA"/>
</dbReference>